<sequence>MAEHLCTTPLHPARCCCRHR</sequence>
<accession>A0A0A9AYB9</accession>
<organism evidence="1">
    <name type="scientific">Arundo donax</name>
    <name type="common">Giant reed</name>
    <name type="synonym">Donax arundinaceus</name>
    <dbReference type="NCBI Taxonomy" id="35708"/>
    <lineage>
        <taxon>Eukaryota</taxon>
        <taxon>Viridiplantae</taxon>
        <taxon>Streptophyta</taxon>
        <taxon>Embryophyta</taxon>
        <taxon>Tracheophyta</taxon>
        <taxon>Spermatophyta</taxon>
        <taxon>Magnoliopsida</taxon>
        <taxon>Liliopsida</taxon>
        <taxon>Poales</taxon>
        <taxon>Poaceae</taxon>
        <taxon>PACMAD clade</taxon>
        <taxon>Arundinoideae</taxon>
        <taxon>Arundineae</taxon>
        <taxon>Arundo</taxon>
    </lineage>
</organism>
<protein>
    <submittedName>
        <fullName evidence="1">Uncharacterized protein</fullName>
    </submittedName>
</protein>
<name>A0A0A9AYB9_ARUDO</name>
<proteinExistence type="predicted"/>
<reference evidence="1" key="2">
    <citation type="journal article" date="2015" name="Data Brief">
        <title>Shoot transcriptome of the giant reed, Arundo donax.</title>
        <authorList>
            <person name="Barrero R.A."/>
            <person name="Guerrero F.D."/>
            <person name="Moolhuijzen P."/>
            <person name="Goolsby J.A."/>
            <person name="Tidwell J."/>
            <person name="Bellgard S.E."/>
            <person name="Bellgard M.I."/>
        </authorList>
    </citation>
    <scope>NUCLEOTIDE SEQUENCE</scope>
    <source>
        <tissue evidence="1">Shoot tissue taken approximately 20 cm above the soil surface</tissue>
    </source>
</reference>
<dbReference type="AlphaFoldDB" id="A0A0A9AYB9"/>
<evidence type="ECO:0000313" key="1">
    <source>
        <dbReference type="EMBL" id="JAD56739.1"/>
    </source>
</evidence>
<dbReference type="EMBL" id="GBRH01241156">
    <property type="protein sequence ID" value="JAD56739.1"/>
    <property type="molecule type" value="Transcribed_RNA"/>
</dbReference>
<reference evidence="1" key="1">
    <citation type="submission" date="2014-09" db="EMBL/GenBank/DDBJ databases">
        <authorList>
            <person name="Magalhaes I.L.F."/>
            <person name="Oliveira U."/>
            <person name="Santos F.R."/>
            <person name="Vidigal T.H.D.A."/>
            <person name="Brescovit A.D."/>
            <person name="Santos A.J."/>
        </authorList>
    </citation>
    <scope>NUCLEOTIDE SEQUENCE</scope>
    <source>
        <tissue evidence="1">Shoot tissue taken approximately 20 cm above the soil surface</tissue>
    </source>
</reference>